<evidence type="ECO:0000313" key="1">
    <source>
        <dbReference type="EMBL" id="KAF2211228.1"/>
    </source>
</evidence>
<dbReference type="SUPFAM" id="SSF159941">
    <property type="entry name" value="MM3350-like"/>
    <property type="match status" value="1"/>
</dbReference>
<dbReference type="Proteomes" id="UP000799539">
    <property type="component" value="Unassembled WGS sequence"/>
</dbReference>
<dbReference type="OrthoDB" id="10397524at2759"/>
<dbReference type="InterPro" id="IPR024047">
    <property type="entry name" value="MM3350-like_sf"/>
</dbReference>
<protein>
    <submittedName>
        <fullName evidence="1">Uncharacterized protein</fullName>
    </submittedName>
</protein>
<sequence>MNEWMRPGLEHKNSKQRRLFQVFEGSRLWPDQPIRIEYEHHAVDLWVHDIVFLGTINDEYRDVQAVLPHRPGQEVVCIEAVGQPATEDCGGTREWDQLKHSNRPRTTHKLHAACAHGVWMTV</sequence>
<accession>A0A6A6FDB0</accession>
<gene>
    <name evidence="1" type="ORF">CERZMDRAFT_85422</name>
</gene>
<dbReference type="AlphaFoldDB" id="A0A6A6FDB0"/>
<reference evidence="1" key="1">
    <citation type="journal article" date="2020" name="Stud. Mycol.">
        <title>101 Dothideomycetes genomes: a test case for predicting lifestyles and emergence of pathogens.</title>
        <authorList>
            <person name="Haridas S."/>
            <person name="Albert R."/>
            <person name="Binder M."/>
            <person name="Bloem J."/>
            <person name="Labutti K."/>
            <person name="Salamov A."/>
            <person name="Andreopoulos B."/>
            <person name="Baker S."/>
            <person name="Barry K."/>
            <person name="Bills G."/>
            <person name="Bluhm B."/>
            <person name="Cannon C."/>
            <person name="Castanera R."/>
            <person name="Culley D."/>
            <person name="Daum C."/>
            <person name="Ezra D."/>
            <person name="Gonzalez J."/>
            <person name="Henrissat B."/>
            <person name="Kuo A."/>
            <person name="Liang C."/>
            <person name="Lipzen A."/>
            <person name="Lutzoni F."/>
            <person name="Magnuson J."/>
            <person name="Mondo S."/>
            <person name="Nolan M."/>
            <person name="Ohm R."/>
            <person name="Pangilinan J."/>
            <person name="Park H.-J."/>
            <person name="Ramirez L."/>
            <person name="Alfaro M."/>
            <person name="Sun H."/>
            <person name="Tritt A."/>
            <person name="Yoshinaga Y."/>
            <person name="Zwiers L.-H."/>
            <person name="Turgeon B."/>
            <person name="Goodwin S."/>
            <person name="Spatafora J."/>
            <person name="Crous P."/>
            <person name="Grigoriev I."/>
        </authorList>
    </citation>
    <scope>NUCLEOTIDE SEQUENCE</scope>
    <source>
        <strain evidence="1">SCOH1-5</strain>
    </source>
</reference>
<keyword evidence="2" id="KW-1185">Reference proteome</keyword>
<name>A0A6A6FDB0_9PEZI</name>
<organism evidence="1 2">
    <name type="scientific">Cercospora zeae-maydis SCOH1-5</name>
    <dbReference type="NCBI Taxonomy" id="717836"/>
    <lineage>
        <taxon>Eukaryota</taxon>
        <taxon>Fungi</taxon>
        <taxon>Dikarya</taxon>
        <taxon>Ascomycota</taxon>
        <taxon>Pezizomycotina</taxon>
        <taxon>Dothideomycetes</taxon>
        <taxon>Dothideomycetidae</taxon>
        <taxon>Mycosphaerellales</taxon>
        <taxon>Mycosphaerellaceae</taxon>
        <taxon>Cercospora</taxon>
    </lineage>
</organism>
<dbReference type="Gene3D" id="3.10.290.30">
    <property type="entry name" value="MM3350-like"/>
    <property type="match status" value="1"/>
</dbReference>
<evidence type="ECO:0000313" key="2">
    <source>
        <dbReference type="Proteomes" id="UP000799539"/>
    </source>
</evidence>
<dbReference type="EMBL" id="ML992677">
    <property type="protein sequence ID" value="KAF2211228.1"/>
    <property type="molecule type" value="Genomic_DNA"/>
</dbReference>
<proteinExistence type="predicted"/>